<evidence type="ECO:0000256" key="1">
    <source>
        <dbReference type="SAM" id="MobiDB-lite"/>
    </source>
</evidence>
<organism evidence="2 3">
    <name type="scientific">Penicillium brevicompactum</name>
    <dbReference type="NCBI Taxonomy" id="5074"/>
    <lineage>
        <taxon>Eukaryota</taxon>
        <taxon>Fungi</taxon>
        <taxon>Dikarya</taxon>
        <taxon>Ascomycota</taxon>
        <taxon>Pezizomycotina</taxon>
        <taxon>Eurotiomycetes</taxon>
        <taxon>Eurotiomycetidae</taxon>
        <taxon>Eurotiales</taxon>
        <taxon>Aspergillaceae</taxon>
        <taxon>Penicillium</taxon>
    </lineage>
</organism>
<sequence length="275" mass="31361">MSSHGQSNHPPQSQSRLNQASYLPNEVNASFLKITKLSARSSTTVWRNEVLGVLRPLGLDGLINLELPRPHESDEQYIKWRFWTPTVARWLLNQVDDTIQSHVKAQTTEVVRADTVYQTIRMVNSGNHRLYIERELQKWHNLKRSDFGKAADFIMAFQNQYNRLKIEEEEDPAGMALGRLLNEMQGEFLRITFIRAEVEGMDREIDARLFNYYCRLLISETRDFRDTDTGGGFDTVQQHGGGGGQGGGPGGSSGSFGGQEVSYRNWRKIDARQPR</sequence>
<evidence type="ECO:0000313" key="2">
    <source>
        <dbReference type="EMBL" id="KAJ5350375.1"/>
    </source>
</evidence>
<dbReference type="AlphaFoldDB" id="A0A9W9QYJ7"/>
<name>A0A9W9QYJ7_PENBR</name>
<reference evidence="2" key="1">
    <citation type="submission" date="2022-12" db="EMBL/GenBank/DDBJ databases">
        <authorList>
            <person name="Petersen C."/>
        </authorList>
    </citation>
    <scope>NUCLEOTIDE SEQUENCE</scope>
    <source>
        <strain evidence="2">IBT 35675</strain>
    </source>
</reference>
<feature type="compositionally biased region" description="Gly residues" evidence="1">
    <location>
        <begin position="229"/>
        <end position="257"/>
    </location>
</feature>
<reference evidence="2" key="2">
    <citation type="journal article" date="2023" name="IMA Fungus">
        <title>Comparative genomic study of the Penicillium genus elucidates a diverse pangenome and 15 lateral gene transfer events.</title>
        <authorList>
            <person name="Petersen C."/>
            <person name="Sorensen T."/>
            <person name="Nielsen M.R."/>
            <person name="Sondergaard T.E."/>
            <person name="Sorensen J.L."/>
            <person name="Fitzpatrick D.A."/>
            <person name="Frisvad J.C."/>
            <person name="Nielsen K.L."/>
        </authorList>
    </citation>
    <scope>NUCLEOTIDE SEQUENCE</scope>
    <source>
        <strain evidence="2">IBT 35675</strain>
    </source>
</reference>
<keyword evidence="3" id="KW-1185">Reference proteome</keyword>
<gene>
    <name evidence="2" type="ORF">N7541_008102</name>
</gene>
<accession>A0A9W9QYJ7</accession>
<proteinExistence type="predicted"/>
<dbReference type="Proteomes" id="UP001148299">
    <property type="component" value="Unassembled WGS sequence"/>
</dbReference>
<protein>
    <submittedName>
        <fullName evidence="2">Uncharacterized protein</fullName>
    </submittedName>
</protein>
<evidence type="ECO:0000313" key="3">
    <source>
        <dbReference type="Proteomes" id="UP001148299"/>
    </source>
</evidence>
<dbReference type="EMBL" id="JAPZBR010000006">
    <property type="protein sequence ID" value="KAJ5350375.1"/>
    <property type="molecule type" value="Genomic_DNA"/>
</dbReference>
<feature type="region of interest" description="Disordered" evidence="1">
    <location>
        <begin position="227"/>
        <end position="275"/>
    </location>
</feature>
<comment type="caution">
    <text evidence="2">The sequence shown here is derived from an EMBL/GenBank/DDBJ whole genome shotgun (WGS) entry which is preliminary data.</text>
</comment>